<dbReference type="EMBL" id="VSSQ01056236">
    <property type="protein sequence ID" value="MPN10097.1"/>
    <property type="molecule type" value="Genomic_DNA"/>
</dbReference>
<comment type="caution">
    <text evidence="1">The sequence shown here is derived from an EMBL/GenBank/DDBJ whole genome shotgun (WGS) entry which is preliminary data.</text>
</comment>
<proteinExistence type="predicted"/>
<sequence>MLPFMSIFVGALVALSSLIVIEAITTIIQIGTLIKNRTPQLEFPAKLKRAEPTVGPRILAIPNIAPTKPSAVPLFSGGKLSPM</sequence>
<gene>
    <name evidence="1" type="ORF">SDC9_157390</name>
</gene>
<dbReference type="AlphaFoldDB" id="A0A645F7A7"/>
<protein>
    <submittedName>
        <fullName evidence="1">Uncharacterized protein</fullName>
    </submittedName>
</protein>
<name>A0A645F7A7_9ZZZZ</name>
<accession>A0A645F7A7</accession>
<evidence type="ECO:0000313" key="1">
    <source>
        <dbReference type="EMBL" id="MPN10097.1"/>
    </source>
</evidence>
<organism evidence="1">
    <name type="scientific">bioreactor metagenome</name>
    <dbReference type="NCBI Taxonomy" id="1076179"/>
    <lineage>
        <taxon>unclassified sequences</taxon>
        <taxon>metagenomes</taxon>
        <taxon>ecological metagenomes</taxon>
    </lineage>
</organism>
<reference evidence="1" key="1">
    <citation type="submission" date="2019-08" db="EMBL/GenBank/DDBJ databases">
        <authorList>
            <person name="Kucharzyk K."/>
            <person name="Murdoch R.W."/>
            <person name="Higgins S."/>
            <person name="Loffler F."/>
        </authorList>
    </citation>
    <scope>NUCLEOTIDE SEQUENCE</scope>
</reference>